<evidence type="ECO:0000256" key="3">
    <source>
        <dbReference type="ARBA" id="ARBA00023163"/>
    </source>
</evidence>
<dbReference type="PROSITE" id="PS00041">
    <property type="entry name" value="HTH_ARAC_FAMILY_1"/>
    <property type="match status" value="1"/>
</dbReference>
<dbReference type="Gene3D" id="1.10.10.60">
    <property type="entry name" value="Homeodomain-like"/>
    <property type="match status" value="1"/>
</dbReference>
<dbReference type="PANTHER" id="PTHR47893">
    <property type="entry name" value="REGULATORY PROTEIN PCHR"/>
    <property type="match status" value="1"/>
</dbReference>
<accession>A0A2R4BIU8</accession>
<proteinExistence type="predicted"/>
<dbReference type="AlphaFoldDB" id="A0A2R4BIU8"/>
<dbReference type="EMBL" id="CP028339">
    <property type="protein sequence ID" value="AVR87245.1"/>
    <property type="molecule type" value="Genomic_DNA"/>
</dbReference>
<dbReference type="RefSeq" id="WP_245881077.1">
    <property type="nucleotide sequence ID" value="NZ_CP028339.1"/>
</dbReference>
<dbReference type="SMART" id="SM00342">
    <property type="entry name" value="HTH_ARAC"/>
    <property type="match status" value="1"/>
</dbReference>
<evidence type="ECO:0000259" key="4">
    <source>
        <dbReference type="PROSITE" id="PS01124"/>
    </source>
</evidence>
<sequence length="305" mass="33209">MRRSSNASSPSCLPASDFFGGAVTGNGEQNLVRQPVYEGVCLFSWSGNLAQPVEKSVFDDSGCIHFSYWLEGGARCWLEGLKGGETEVREGTGCIGYGPGRRLRFVQEGNFANLMLLVTPEVFAPWAERADSALQRELGSDFVFCNGHRSADLRATAHALFAALRGPDAAPRHPLWMQAKGMELAALFLEGREAPAAIPAGERRRLLLARDRLLADLGNPPTIAQLARECGLNALKLKQGFKQMFGTGVYGLFQRERMHEARHRLREGSATVAAVAAELGYTNASHFAVAFRKQFGVAPGEVRRG</sequence>
<dbReference type="InterPro" id="IPR018060">
    <property type="entry name" value="HTH_AraC"/>
</dbReference>
<dbReference type="InterPro" id="IPR053142">
    <property type="entry name" value="PchR_regulatory_protein"/>
</dbReference>
<organism evidence="5 6">
    <name type="scientific">Thauera aromatica K172</name>
    <dbReference type="NCBI Taxonomy" id="44139"/>
    <lineage>
        <taxon>Bacteria</taxon>
        <taxon>Pseudomonadati</taxon>
        <taxon>Pseudomonadota</taxon>
        <taxon>Betaproteobacteria</taxon>
        <taxon>Rhodocyclales</taxon>
        <taxon>Zoogloeaceae</taxon>
        <taxon>Thauera</taxon>
    </lineage>
</organism>
<dbReference type="SUPFAM" id="SSF46689">
    <property type="entry name" value="Homeodomain-like"/>
    <property type="match status" value="2"/>
</dbReference>
<gene>
    <name evidence="5" type="ORF">Tharo_0294</name>
</gene>
<dbReference type="PRINTS" id="PR00032">
    <property type="entry name" value="HTHARAC"/>
</dbReference>
<dbReference type="KEGG" id="tak:Tharo_0294"/>
<dbReference type="GO" id="GO:0043565">
    <property type="term" value="F:sequence-specific DNA binding"/>
    <property type="evidence" value="ECO:0007669"/>
    <property type="project" value="InterPro"/>
</dbReference>
<dbReference type="PROSITE" id="PS01124">
    <property type="entry name" value="HTH_ARAC_FAMILY_2"/>
    <property type="match status" value="1"/>
</dbReference>
<reference evidence="5 6" key="1">
    <citation type="submission" date="2018-03" db="EMBL/GenBank/DDBJ databases">
        <title>Complete genome sequence of Thauera aromatica, a model organism for studying aromatic compound degradation under denitrifying conditions.</title>
        <authorList>
            <person name="Lo H.-Y."/>
            <person name="Goris T."/>
            <person name="Boll M."/>
            <person name="Mueller J.A."/>
        </authorList>
    </citation>
    <scope>NUCLEOTIDE SEQUENCE [LARGE SCALE GENOMIC DNA]</scope>
    <source>
        <strain evidence="5 6">K172</strain>
    </source>
</reference>
<dbReference type="Pfam" id="PF12833">
    <property type="entry name" value="HTH_18"/>
    <property type="match status" value="1"/>
</dbReference>
<name>A0A2R4BIU8_THAAR</name>
<dbReference type="InterPro" id="IPR009057">
    <property type="entry name" value="Homeodomain-like_sf"/>
</dbReference>
<protein>
    <submittedName>
        <fullName evidence="5">AraC-containing protein</fullName>
    </submittedName>
</protein>
<keyword evidence="3" id="KW-0804">Transcription</keyword>
<dbReference type="InterPro" id="IPR018062">
    <property type="entry name" value="HTH_AraC-typ_CS"/>
</dbReference>
<keyword evidence="1" id="KW-0805">Transcription regulation</keyword>
<dbReference type="PANTHER" id="PTHR47893:SF1">
    <property type="entry name" value="REGULATORY PROTEIN PCHR"/>
    <property type="match status" value="1"/>
</dbReference>
<evidence type="ECO:0000313" key="6">
    <source>
        <dbReference type="Proteomes" id="UP000241885"/>
    </source>
</evidence>
<evidence type="ECO:0000256" key="1">
    <source>
        <dbReference type="ARBA" id="ARBA00023015"/>
    </source>
</evidence>
<keyword evidence="6" id="KW-1185">Reference proteome</keyword>
<dbReference type="Proteomes" id="UP000241885">
    <property type="component" value="Chromosome"/>
</dbReference>
<feature type="domain" description="HTH araC/xylS-type" evidence="4">
    <location>
        <begin position="207"/>
        <end position="305"/>
    </location>
</feature>
<dbReference type="GO" id="GO:0003700">
    <property type="term" value="F:DNA-binding transcription factor activity"/>
    <property type="evidence" value="ECO:0007669"/>
    <property type="project" value="InterPro"/>
</dbReference>
<evidence type="ECO:0000256" key="2">
    <source>
        <dbReference type="ARBA" id="ARBA00023125"/>
    </source>
</evidence>
<keyword evidence="2" id="KW-0238">DNA-binding</keyword>
<evidence type="ECO:0000313" key="5">
    <source>
        <dbReference type="EMBL" id="AVR87245.1"/>
    </source>
</evidence>
<dbReference type="InterPro" id="IPR020449">
    <property type="entry name" value="Tscrpt_reg_AraC-type_HTH"/>
</dbReference>